<sequence length="118" mass="13120">MSDNFSQEFCYSQDYIDNESCEQQEDISEDQGSNTSPDVITVTVSPMEDPSEEYVNLAEETGLQIFQGQIEGHRQVLATHKCMAGATFSPTKTLDFHRPSCATRADPVKDPASPNRNL</sequence>
<gene>
    <name evidence="1" type="ORF">DdX_19441</name>
</gene>
<dbReference type="EMBL" id="JAKKPZ010000380">
    <property type="protein sequence ID" value="KAI1695706.1"/>
    <property type="molecule type" value="Genomic_DNA"/>
</dbReference>
<name>A0AAD4MMM0_9BILA</name>
<dbReference type="AlphaFoldDB" id="A0AAD4MMM0"/>
<proteinExistence type="predicted"/>
<organism evidence="1 2">
    <name type="scientific">Ditylenchus destructor</name>
    <dbReference type="NCBI Taxonomy" id="166010"/>
    <lineage>
        <taxon>Eukaryota</taxon>
        <taxon>Metazoa</taxon>
        <taxon>Ecdysozoa</taxon>
        <taxon>Nematoda</taxon>
        <taxon>Chromadorea</taxon>
        <taxon>Rhabditida</taxon>
        <taxon>Tylenchina</taxon>
        <taxon>Tylenchomorpha</taxon>
        <taxon>Sphaerularioidea</taxon>
        <taxon>Anguinidae</taxon>
        <taxon>Anguininae</taxon>
        <taxon>Ditylenchus</taxon>
    </lineage>
</organism>
<keyword evidence="2" id="KW-1185">Reference proteome</keyword>
<dbReference type="Proteomes" id="UP001201812">
    <property type="component" value="Unassembled WGS sequence"/>
</dbReference>
<accession>A0AAD4MMM0</accession>
<protein>
    <submittedName>
        <fullName evidence="1">Uncharacterized protein</fullName>
    </submittedName>
</protein>
<evidence type="ECO:0000313" key="2">
    <source>
        <dbReference type="Proteomes" id="UP001201812"/>
    </source>
</evidence>
<evidence type="ECO:0000313" key="1">
    <source>
        <dbReference type="EMBL" id="KAI1695706.1"/>
    </source>
</evidence>
<reference evidence="1" key="1">
    <citation type="submission" date="2022-01" db="EMBL/GenBank/DDBJ databases">
        <title>Genome Sequence Resource for Two Populations of Ditylenchus destructor, the Migratory Endoparasitic Phytonematode.</title>
        <authorList>
            <person name="Zhang H."/>
            <person name="Lin R."/>
            <person name="Xie B."/>
        </authorList>
    </citation>
    <scope>NUCLEOTIDE SEQUENCE</scope>
    <source>
        <strain evidence="1">BazhouSP</strain>
    </source>
</reference>
<comment type="caution">
    <text evidence="1">The sequence shown here is derived from an EMBL/GenBank/DDBJ whole genome shotgun (WGS) entry which is preliminary data.</text>
</comment>